<dbReference type="PROSITE" id="PS50088">
    <property type="entry name" value="ANK_REPEAT"/>
    <property type="match status" value="2"/>
</dbReference>
<evidence type="ECO:0000313" key="5">
    <source>
        <dbReference type="RefSeq" id="XP_028987340.1"/>
    </source>
</evidence>
<dbReference type="Proteomes" id="UP000515150">
    <property type="component" value="Chromosome 17"/>
</dbReference>
<dbReference type="AlphaFoldDB" id="A0A6P7L0D8"/>
<proteinExistence type="predicted"/>
<dbReference type="Gene3D" id="1.25.40.20">
    <property type="entry name" value="Ankyrin repeat-containing domain"/>
    <property type="match status" value="1"/>
</dbReference>
<dbReference type="SUPFAM" id="SSF48403">
    <property type="entry name" value="Ankyrin repeat"/>
    <property type="match status" value="1"/>
</dbReference>
<dbReference type="GO" id="GO:0070531">
    <property type="term" value="C:BRCA1-A complex"/>
    <property type="evidence" value="ECO:0007669"/>
    <property type="project" value="TreeGrafter"/>
</dbReference>
<name>A0A6P7L0D8_BETSP</name>
<dbReference type="InterPro" id="IPR029048">
    <property type="entry name" value="HSP70_C_sf"/>
</dbReference>
<organism evidence="4 5">
    <name type="scientific">Betta splendens</name>
    <name type="common">Siamese fighting fish</name>
    <dbReference type="NCBI Taxonomy" id="158456"/>
    <lineage>
        <taxon>Eukaryota</taxon>
        <taxon>Metazoa</taxon>
        <taxon>Chordata</taxon>
        <taxon>Craniata</taxon>
        <taxon>Vertebrata</taxon>
        <taxon>Euteleostomi</taxon>
        <taxon>Actinopterygii</taxon>
        <taxon>Neopterygii</taxon>
        <taxon>Teleostei</taxon>
        <taxon>Neoteleostei</taxon>
        <taxon>Acanthomorphata</taxon>
        <taxon>Anabantaria</taxon>
        <taxon>Anabantiformes</taxon>
        <taxon>Anabantoidei</taxon>
        <taxon>Osphronemidae</taxon>
        <taxon>Betta</taxon>
    </lineage>
</organism>
<keyword evidence="2 3" id="KW-0040">ANK repeat</keyword>
<dbReference type="FunCoup" id="A0A6P7L0D8">
    <property type="interactions" value="209"/>
</dbReference>
<dbReference type="SMART" id="SM00248">
    <property type="entry name" value="ANK"/>
    <property type="match status" value="3"/>
</dbReference>
<keyword evidence="4" id="KW-1185">Reference proteome</keyword>
<reference evidence="5" key="1">
    <citation type="submission" date="2025-08" db="UniProtKB">
        <authorList>
            <consortium name="RefSeq"/>
        </authorList>
    </citation>
    <scope>IDENTIFICATION</scope>
</reference>
<dbReference type="InterPro" id="IPR002110">
    <property type="entry name" value="Ankyrin_rpt"/>
</dbReference>
<dbReference type="KEGG" id="bspl:114844279"/>
<dbReference type="CTD" id="339416"/>
<dbReference type="GO" id="GO:0004842">
    <property type="term" value="F:ubiquitin-protein transferase activity"/>
    <property type="evidence" value="ECO:0007669"/>
    <property type="project" value="TreeGrafter"/>
</dbReference>
<dbReference type="InParanoid" id="A0A6P7L0D8"/>
<accession>A0A6P7L0D8</accession>
<protein>
    <submittedName>
        <fullName evidence="5">Ankyrin repeat domain-containing protein 45 isoform X1</fullName>
    </submittedName>
</protein>
<dbReference type="GeneID" id="114844279"/>
<dbReference type="SUPFAM" id="SSF100934">
    <property type="entry name" value="Heat shock protein 70kD (HSP70), C-terminal subdomain"/>
    <property type="match status" value="1"/>
</dbReference>
<dbReference type="InterPro" id="IPR036770">
    <property type="entry name" value="Ankyrin_rpt-contain_sf"/>
</dbReference>
<dbReference type="PROSITE" id="PS50297">
    <property type="entry name" value="ANK_REP_REGION"/>
    <property type="match status" value="1"/>
</dbReference>
<dbReference type="OrthoDB" id="194358at2759"/>
<dbReference type="RefSeq" id="XP_028987340.1">
    <property type="nucleotide sequence ID" value="XM_029131507.3"/>
</dbReference>
<feature type="repeat" description="ANK" evidence="3">
    <location>
        <begin position="65"/>
        <end position="97"/>
    </location>
</feature>
<dbReference type="GO" id="GO:0085020">
    <property type="term" value="P:protein K6-linked ubiquitination"/>
    <property type="evidence" value="ECO:0007669"/>
    <property type="project" value="TreeGrafter"/>
</dbReference>
<gene>
    <name evidence="5" type="primary">ankrd45</name>
</gene>
<evidence type="ECO:0000256" key="3">
    <source>
        <dbReference type="PROSITE-ProRule" id="PRU00023"/>
    </source>
</evidence>
<feature type="repeat" description="ANK" evidence="3">
    <location>
        <begin position="32"/>
        <end position="64"/>
    </location>
</feature>
<dbReference type="Gene3D" id="1.20.1270.10">
    <property type="match status" value="1"/>
</dbReference>
<evidence type="ECO:0000256" key="1">
    <source>
        <dbReference type="ARBA" id="ARBA00022737"/>
    </source>
</evidence>
<dbReference type="Pfam" id="PF12796">
    <property type="entry name" value="Ank_2"/>
    <property type="match status" value="1"/>
</dbReference>
<evidence type="ECO:0000256" key="2">
    <source>
        <dbReference type="ARBA" id="ARBA00023043"/>
    </source>
</evidence>
<dbReference type="GO" id="GO:0031436">
    <property type="term" value="C:BRCA1-BARD1 complex"/>
    <property type="evidence" value="ECO:0007669"/>
    <property type="project" value="TreeGrafter"/>
</dbReference>
<sequence>MIFVSSGDLEAIVHNLESEYDREEILDKKDEVGRKVLAVAAMLGRSAIVRELVRHGAQVNEQTVRGYSSLHFAACWGHVDTVRTLLELGASTETWTFRRERPVDLARKYSKADCVDCLALAGAKQDLVSYIAFIKDMVSESAGQITTVEKNLCVELCAAKSDWIQSFKNPTVLHFTAQRKEIEDKLQSILNKLSAQSAANPSSG</sequence>
<evidence type="ECO:0000313" key="4">
    <source>
        <dbReference type="Proteomes" id="UP000515150"/>
    </source>
</evidence>
<dbReference type="PANTHER" id="PTHR24171:SF8">
    <property type="entry name" value="BRCA1-ASSOCIATED RING DOMAIN PROTEIN 1"/>
    <property type="match status" value="1"/>
</dbReference>
<keyword evidence="1" id="KW-0677">Repeat</keyword>
<dbReference type="PANTHER" id="PTHR24171">
    <property type="entry name" value="ANKYRIN REPEAT DOMAIN-CONTAINING PROTEIN 39-RELATED"/>
    <property type="match status" value="1"/>
</dbReference>